<evidence type="ECO:0000313" key="2">
    <source>
        <dbReference type="Proteomes" id="UP000198797"/>
    </source>
</evidence>
<dbReference type="EMBL" id="FMCU01000005">
    <property type="protein sequence ID" value="SCF13361.1"/>
    <property type="molecule type" value="Genomic_DNA"/>
</dbReference>
<name>A0A1C4XZ12_9ACTN</name>
<organism evidence="1 2">
    <name type="scientific">Micromonospora matsumotoense</name>
    <dbReference type="NCBI Taxonomy" id="121616"/>
    <lineage>
        <taxon>Bacteria</taxon>
        <taxon>Bacillati</taxon>
        <taxon>Actinomycetota</taxon>
        <taxon>Actinomycetes</taxon>
        <taxon>Micromonosporales</taxon>
        <taxon>Micromonosporaceae</taxon>
        <taxon>Micromonospora</taxon>
    </lineage>
</organism>
<proteinExistence type="predicted"/>
<reference evidence="2" key="1">
    <citation type="submission" date="2016-06" db="EMBL/GenBank/DDBJ databases">
        <authorList>
            <person name="Varghese N."/>
            <person name="Submissions Spin"/>
        </authorList>
    </citation>
    <scope>NUCLEOTIDE SEQUENCE [LARGE SCALE GENOMIC DNA]</scope>
    <source>
        <strain evidence="2">DSM 44100</strain>
    </source>
</reference>
<dbReference type="STRING" id="121616.GA0070216_105247"/>
<gene>
    <name evidence="1" type="ORF">GA0070216_105247</name>
</gene>
<protein>
    <submittedName>
        <fullName evidence="1">Uncharacterized protein</fullName>
    </submittedName>
</protein>
<accession>A0A1C4XZ12</accession>
<evidence type="ECO:0000313" key="1">
    <source>
        <dbReference type="EMBL" id="SCF13361.1"/>
    </source>
</evidence>
<sequence length="64" mass="7471">MANYPVPYNDDDQRLDDDLICDVRTALMKRGFPELTKVDYGMLEVMLARFVYAERREITVIVKG</sequence>
<dbReference type="AlphaFoldDB" id="A0A1C4XZ12"/>
<dbReference type="RefSeq" id="WP_091244681.1">
    <property type="nucleotide sequence ID" value="NZ_FMCU01000005.1"/>
</dbReference>
<keyword evidence="2" id="KW-1185">Reference proteome</keyword>
<dbReference type="Proteomes" id="UP000198797">
    <property type="component" value="Unassembled WGS sequence"/>
</dbReference>